<dbReference type="PANTHER" id="PTHR32194:SF6">
    <property type="entry name" value="PROTEASOME SUBUNIT BETA"/>
    <property type="match status" value="1"/>
</dbReference>
<dbReference type="PROSITE" id="PS00854">
    <property type="entry name" value="PROTEASOME_BETA_1"/>
    <property type="match status" value="1"/>
</dbReference>
<dbReference type="FunFam" id="3.60.20.10:FF:000074">
    <property type="entry name" value="Proteasome subunit beta"/>
    <property type="match status" value="1"/>
</dbReference>
<dbReference type="GO" id="GO:0005634">
    <property type="term" value="C:nucleus"/>
    <property type="evidence" value="ECO:0007669"/>
    <property type="project" value="UniProtKB-SubCell"/>
</dbReference>
<dbReference type="Proteomes" id="UP000688137">
    <property type="component" value="Unassembled WGS sequence"/>
</dbReference>
<protein>
    <recommendedName>
        <fullName evidence="5">Proteasome subunit beta</fullName>
    </recommendedName>
</protein>
<evidence type="ECO:0000256" key="4">
    <source>
        <dbReference type="ARBA" id="ARBA00026071"/>
    </source>
</evidence>
<name>A0A8S1JPA0_PARPR</name>
<dbReference type="InterPro" id="IPR016050">
    <property type="entry name" value="Proteasome_bsu_CS"/>
</dbReference>
<sequence>MIFNSEISGQQQHTTSPVVTGGSVIALVYNGGVIVGTDTLCSYGSMAAFKNVQKIAQISKNTIYASSGEFSDFQQVVKELAKIDRSALQYDDGVHPSPKDYGNFLARLSYKKRCKINPLYLQNVVAGFHNGERYLALVDIYGTYLESNFITTGFASYFCKAIISNYWNENCTLDQAKQVIRECFKVLFCRDCRAHDVIQLAYVDEQGTHIEEQERVDTKWDFNGFKFRANEKLHTQ</sequence>
<dbReference type="AlphaFoldDB" id="A0A8S1JPA0"/>
<dbReference type="GO" id="GO:0005737">
    <property type="term" value="C:cytoplasm"/>
    <property type="evidence" value="ECO:0007669"/>
    <property type="project" value="UniProtKB-SubCell"/>
</dbReference>
<reference evidence="6" key="1">
    <citation type="submission" date="2021-01" db="EMBL/GenBank/DDBJ databases">
        <authorList>
            <consortium name="Genoscope - CEA"/>
            <person name="William W."/>
        </authorList>
    </citation>
    <scope>NUCLEOTIDE SEQUENCE</scope>
</reference>
<dbReference type="PANTHER" id="PTHR32194">
    <property type="entry name" value="METALLOPROTEASE TLDD"/>
    <property type="match status" value="1"/>
</dbReference>
<comment type="subcellular location">
    <subcellularLocation>
        <location evidence="5">Cytoplasm</location>
    </subcellularLocation>
    <subcellularLocation>
        <location evidence="5">Nucleus</location>
    </subcellularLocation>
</comment>
<comment type="caution">
    <text evidence="6">The sequence shown here is derived from an EMBL/GenBank/DDBJ whole genome shotgun (WGS) entry which is preliminary data.</text>
</comment>
<evidence type="ECO:0000313" key="7">
    <source>
        <dbReference type="Proteomes" id="UP000688137"/>
    </source>
</evidence>
<dbReference type="PIRSF" id="PIRSF001213">
    <property type="entry name" value="Psome_endopept_beta"/>
    <property type="match status" value="1"/>
</dbReference>
<comment type="subunit">
    <text evidence="4">The 26S proteasome consists of a 20S proteasome core and two 19S regulatory subunits. The 20S proteasome core is composed of 28 subunits that are arranged in four stacked rings, resulting in a barrel-shaped structure. The two end rings are each formed by seven alpha subunits, and the two central rings are each formed by seven beta subunits. The catalytic chamber with the active sites is on the inside of the barrel.</text>
</comment>
<dbReference type="Pfam" id="PF00227">
    <property type="entry name" value="Proteasome"/>
    <property type="match status" value="1"/>
</dbReference>
<dbReference type="InterPro" id="IPR023333">
    <property type="entry name" value="Proteasome_suB-type"/>
</dbReference>
<dbReference type="GO" id="GO:0051603">
    <property type="term" value="P:proteolysis involved in protein catabolic process"/>
    <property type="evidence" value="ECO:0007669"/>
    <property type="project" value="InterPro"/>
</dbReference>
<evidence type="ECO:0000256" key="5">
    <source>
        <dbReference type="PIRNR" id="PIRNR001213"/>
    </source>
</evidence>
<organism evidence="6 7">
    <name type="scientific">Paramecium primaurelia</name>
    <dbReference type="NCBI Taxonomy" id="5886"/>
    <lineage>
        <taxon>Eukaryota</taxon>
        <taxon>Sar</taxon>
        <taxon>Alveolata</taxon>
        <taxon>Ciliophora</taxon>
        <taxon>Intramacronucleata</taxon>
        <taxon>Oligohymenophorea</taxon>
        <taxon>Peniculida</taxon>
        <taxon>Parameciidae</taxon>
        <taxon>Paramecium</taxon>
    </lineage>
</organism>
<keyword evidence="2 5" id="KW-0647">Proteasome</keyword>
<gene>
    <name evidence="6" type="ORF">PPRIM_AZ9-3.1.T0050160</name>
</gene>
<dbReference type="OMA" id="FHDVQMY"/>
<dbReference type="CDD" id="cd03760">
    <property type="entry name" value="proteasome_beta_type_4"/>
    <property type="match status" value="1"/>
</dbReference>
<comment type="similarity">
    <text evidence="5">Belongs to the peptidase T1B family.</text>
</comment>
<evidence type="ECO:0000256" key="1">
    <source>
        <dbReference type="ARBA" id="ARBA00022490"/>
    </source>
</evidence>
<keyword evidence="3 5" id="KW-0539">Nucleus</keyword>
<dbReference type="InterPro" id="IPR016295">
    <property type="entry name" value="Proteasome_beta4"/>
</dbReference>
<dbReference type="EMBL" id="CAJJDM010000002">
    <property type="protein sequence ID" value="CAD8043507.1"/>
    <property type="molecule type" value="Genomic_DNA"/>
</dbReference>
<dbReference type="GO" id="GO:0005839">
    <property type="term" value="C:proteasome core complex"/>
    <property type="evidence" value="ECO:0007669"/>
    <property type="project" value="InterPro"/>
</dbReference>
<accession>A0A8S1JPA0</accession>
<keyword evidence="1 5" id="KW-0963">Cytoplasm</keyword>
<dbReference type="InterPro" id="IPR001353">
    <property type="entry name" value="Proteasome_sua/b"/>
</dbReference>
<evidence type="ECO:0000313" key="6">
    <source>
        <dbReference type="EMBL" id="CAD8043507.1"/>
    </source>
</evidence>
<keyword evidence="7" id="KW-1185">Reference proteome</keyword>
<comment type="function">
    <text evidence="5">Non-catalytic component of the proteasome.</text>
</comment>
<evidence type="ECO:0000256" key="2">
    <source>
        <dbReference type="ARBA" id="ARBA00022942"/>
    </source>
</evidence>
<evidence type="ECO:0000256" key="3">
    <source>
        <dbReference type="ARBA" id="ARBA00023242"/>
    </source>
</evidence>
<proteinExistence type="inferred from homology"/>